<dbReference type="AlphaFoldDB" id="A0A3D8IWV3"/>
<dbReference type="GO" id="GO:0009318">
    <property type="term" value="C:exodeoxyribonuclease VII complex"/>
    <property type="evidence" value="ECO:0007669"/>
    <property type="project" value="UniProtKB-UniRule"/>
</dbReference>
<dbReference type="SUPFAM" id="SSF116842">
    <property type="entry name" value="XseB-like"/>
    <property type="match status" value="1"/>
</dbReference>
<protein>
    <recommendedName>
        <fullName evidence="6">Exodeoxyribonuclease VII small subunit</fullName>
        <ecNumber evidence="6">3.1.11.6</ecNumber>
    </recommendedName>
</protein>
<evidence type="ECO:0000256" key="2">
    <source>
        <dbReference type="ARBA" id="ARBA00022490"/>
    </source>
</evidence>
<keyword evidence="4" id="KW-0378">Hydrolase</keyword>
<keyword evidence="8" id="KW-1185">Reference proteome</keyword>
<dbReference type="EMBL" id="NXLV01000015">
    <property type="protein sequence ID" value="RDU69385.1"/>
    <property type="molecule type" value="Genomic_DNA"/>
</dbReference>
<evidence type="ECO:0000256" key="3">
    <source>
        <dbReference type="ARBA" id="ARBA00022722"/>
    </source>
</evidence>
<dbReference type="InterPro" id="IPR003761">
    <property type="entry name" value="Exonuc_VII_S"/>
</dbReference>
<organism evidence="7 8">
    <name type="scientific">Helicobacter brantae</name>
    <dbReference type="NCBI Taxonomy" id="375927"/>
    <lineage>
        <taxon>Bacteria</taxon>
        <taxon>Pseudomonadati</taxon>
        <taxon>Campylobacterota</taxon>
        <taxon>Epsilonproteobacteria</taxon>
        <taxon>Campylobacterales</taxon>
        <taxon>Helicobacteraceae</taxon>
        <taxon>Helicobacter</taxon>
    </lineage>
</organism>
<proteinExistence type="inferred from homology"/>
<evidence type="ECO:0000256" key="5">
    <source>
        <dbReference type="ARBA" id="ARBA00022839"/>
    </source>
</evidence>
<dbReference type="Pfam" id="PF02609">
    <property type="entry name" value="Exonuc_VII_S"/>
    <property type="match status" value="1"/>
</dbReference>
<accession>A0A3D8IWV3</accession>
<keyword evidence="2" id="KW-0963">Cytoplasm</keyword>
<dbReference type="GO" id="GO:0006308">
    <property type="term" value="P:DNA catabolic process"/>
    <property type="evidence" value="ECO:0007669"/>
    <property type="project" value="UniProtKB-UniRule"/>
</dbReference>
<sequence length="68" mass="8086">MNEKKEEKKDFETLVELSKKALDHLNNQNLSLKESMQIYKQGLQYLNEAQKLLEEAKLEYEILNSNQE</sequence>
<dbReference type="Gene3D" id="1.10.287.1040">
    <property type="entry name" value="Exonuclease VII, small subunit"/>
    <property type="match status" value="1"/>
</dbReference>
<dbReference type="OrthoDB" id="5329724at2"/>
<keyword evidence="3" id="KW-0540">Nuclease</keyword>
<reference evidence="7 8" key="1">
    <citation type="submission" date="2018-04" db="EMBL/GenBank/DDBJ databases">
        <title>Novel Campyloabacter and Helicobacter Species and Strains.</title>
        <authorList>
            <person name="Mannion A.J."/>
            <person name="Shen Z."/>
            <person name="Fox J.G."/>
        </authorList>
    </citation>
    <scope>NUCLEOTIDE SEQUENCE [LARGE SCALE GENOMIC DNA]</scope>
    <source>
        <strain evidence="7 8">MIT 04-9366</strain>
    </source>
</reference>
<evidence type="ECO:0000256" key="1">
    <source>
        <dbReference type="ARBA" id="ARBA00009998"/>
    </source>
</evidence>
<comment type="similarity">
    <text evidence="1">Belongs to the XseB family.</text>
</comment>
<evidence type="ECO:0000313" key="7">
    <source>
        <dbReference type="EMBL" id="RDU69385.1"/>
    </source>
</evidence>
<dbReference type="EC" id="3.1.11.6" evidence="6"/>
<dbReference type="GO" id="GO:0008855">
    <property type="term" value="F:exodeoxyribonuclease VII activity"/>
    <property type="evidence" value="ECO:0007669"/>
    <property type="project" value="UniProtKB-UniRule"/>
</dbReference>
<dbReference type="Proteomes" id="UP000257045">
    <property type="component" value="Unassembled WGS sequence"/>
</dbReference>
<dbReference type="InterPro" id="IPR037004">
    <property type="entry name" value="Exonuc_VII_ssu_sf"/>
</dbReference>
<evidence type="ECO:0000256" key="4">
    <source>
        <dbReference type="ARBA" id="ARBA00022801"/>
    </source>
</evidence>
<gene>
    <name evidence="7" type="primary">xseB</name>
    <name evidence="7" type="ORF">CQA58_06925</name>
</gene>
<dbReference type="NCBIfam" id="TIGR01280">
    <property type="entry name" value="xseB"/>
    <property type="match status" value="1"/>
</dbReference>
<keyword evidence="5" id="KW-0269">Exonuclease</keyword>
<evidence type="ECO:0000313" key="8">
    <source>
        <dbReference type="Proteomes" id="UP000257045"/>
    </source>
</evidence>
<comment type="caution">
    <text evidence="7">The sequence shown here is derived from an EMBL/GenBank/DDBJ whole genome shotgun (WGS) entry which is preliminary data.</text>
</comment>
<evidence type="ECO:0000256" key="6">
    <source>
        <dbReference type="NCBIfam" id="TIGR01280"/>
    </source>
</evidence>
<dbReference type="RefSeq" id="WP_115569992.1">
    <property type="nucleotide sequence ID" value="NZ_NXLV01000015.1"/>
</dbReference>
<name>A0A3D8IWV3_9HELI</name>